<dbReference type="EMBL" id="SEYY01022127">
    <property type="protein sequence ID" value="KAB7495776.1"/>
    <property type="molecule type" value="Genomic_DNA"/>
</dbReference>
<feature type="compositionally biased region" description="Low complexity" evidence="1">
    <location>
        <begin position="911"/>
        <end position="922"/>
    </location>
</feature>
<proteinExistence type="predicted"/>
<feature type="compositionally biased region" description="Basic and acidic residues" evidence="1">
    <location>
        <begin position="1230"/>
        <end position="1289"/>
    </location>
</feature>
<feature type="compositionally biased region" description="Basic and acidic residues" evidence="1">
    <location>
        <begin position="781"/>
        <end position="798"/>
    </location>
</feature>
<feature type="region of interest" description="Disordered" evidence="1">
    <location>
        <begin position="977"/>
        <end position="1000"/>
    </location>
</feature>
<accession>A0A5N5SP34</accession>
<keyword evidence="3" id="KW-1185">Reference proteome</keyword>
<feature type="compositionally biased region" description="Low complexity" evidence="1">
    <location>
        <begin position="557"/>
        <end position="568"/>
    </location>
</feature>
<feature type="region of interest" description="Disordered" evidence="1">
    <location>
        <begin position="607"/>
        <end position="699"/>
    </location>
</feature>
<feature type="compositionally biased region" description="Basic and acidic residues" evidence="1">
    <location>
        <begin position="427"/>
        <end position="437"/>
    </location>
</feature>
<evidence type="ECO:0000313" key="3">
    <source>
        <dbReference type="Proteomes" id="UP000326759"/>
    </source>
</evidence>
<protein>
    <submittedName>
        <fullName evidence="2">Uncharacterized protein</fullName>
    </submittedName>
</protein>
<evidence type="ECO:0000313" key="2">
    <source>
        <dbReference type="EMBL" id="KAB7495776.1"/>
    </source>
</evidence>
<organism evidence="2 3">
    <name type="scientific">Armadillidium nasatum</name>
    <dbReference type="NCBI Taxonomy" id="96803"/>
    <lineage>
        <taxon>Eukaryota</taxon>
        <taxon>Metazoa</taxon>
        <taxon>Ecdysozoa</taxon>
        <taxon>Arthropoda</taxon>
        <taxon>Crustacea</taxon>
        <taxon>Multicrustacea</taxon>
        <taxon>Malacostraca</taxon>
        <taxon>Eumalacostraca</taxon>
        <taxon>Peracarida</taxon>
        <taxon>Isopoda</taxon>
        <taxon>Oniscidea</taxon>
        <taxon>Crinocheta</taxon>
        <taxon>Armadillidiidae</taxon>
        <taxon>Armadillidium</taxon>
    </lineage>
</organism>
<feature type="region of interest" description="Disordered" evidence="1">
    <location>
        <begin position="488"/>
        <end position="572"/>
    </location>
</feature>
<sequence length="1372" mass="150545">MVQERRGSFPDKMSPLKPIRTPLVSGDEKAEQEKRDRIQRYKEERRKQMAARYGTNDVSSSDEENTHSSSLGGLYKRRRRPRSGLGPTSDAQNIDGKRLQSSSLEHLKKSRENITSESLSHLRSEPASAKESLEQSFTSTSTTGTSNNNEIHSLKDEAHFAYNQETTSEPSAQRRSPQEGGRVDSADSTLSGSEGRVGGRRRASGDEKDKSHKRKSHLNRASTSEEAVYPPGGGPISQLSDSNEEIPRRRRRRTPQGASDSSYTSSPSNTTPDATSRLTPSALAPSDLPGFSVTKGALPPVTPFSSFRNSQGSFSSTLNSRFKESDGALYQEPSKSLPHAKGTQQKTPPLKLGPLRKPEIPDVLRHRESNPAVGSPGVVPANISRPSSVVIEKPPLGLEGNSNIRSSGHRSSVKKSGDASLCFMASSRRERKDEEVFPRNGVRSDSSDDVRERLDSLTSQAQELKSRAETLTGENVFQECEEYLQVNKGFSISRSPSSPPPERRRSEESDESPTEASYPQNDTGVISDSGQKNRPGGPEGSCEGFGRMVLEEKVREGPSGSVLSSGPPHLVDNAIVGRKNSLAFRREEDCLERASQGILKRVSLDLQDGDPRPILKKKSSVDDEYLSDPKKSILKKKSLTDDELDSDRPRSILKSARSREDLMDRNDIIPSPPTPILKRGSKDHSEMEGGELRPILKRRDTTDGVKGFVGTTLVRRDSAPLPTLHPSHGILKKRPSSPSLEFGASTGERPLSVAERVAGMEAMQSESPVGGAKPKIRSRPSSRERPSSPSLPDREARRSSWVSPPPTPVGHLAFVEEGGLRPQPSDSFGTPPPMFGQAAASRVSQKAAFFAQLEHELSSSSVPSPVTSPQAKKDRGTRFATQPVTEGEVNKASQMFESPSGRRSPRELTRSPEAGVEVEVPPGSVGARVAMWSKRLEELGGQKPTTTTSSVKRKRARFQTQPITMAEVAIASALNNSGRATTPSTPTGKMFSTNQGSESVVMRRMSEDPVLILPRRLSAQELRYEEGHGQEHVRGILKTDPGREKHKENPKSILKVDSRKSSFSEGEHPKGILKSESPMSSNKGSPEHDTRSLKSVLKKDSSSEESKEIKSILKPESQSFDPEISSDSSSGASISPLDFLSLFDVTTQDLSSSFSAGDTIVQAVNPFLVDSFSSCVPPLGSPVPGNASVEVEYVVRRSSSVNQQVLEEAVKQALPMKTKDNLAEALRQIEPIRDKSREREKEDHKSVTKEDVISNIREKTTKKTEEGKEKKEDRSRPTSKVIEKKAKSKIADEGEADTEIAEIKASFEEHMKSLSGLSQDFRSCSKEVTFRHRSTQQKVVTHQDRAGREASFYSYDISSDYFHIYILSQYCF</sequence>
<feature type="region of interest" description="Disordered" evidence="1">
    <location>
        <begin position="718"/>
        <end position="840"/>
    </location>
</feature>
<feature type="compositionally biased region" description="Basic and acidic residues" evidence="1">
    <location>
        <begin position="26"/>
        <end position="47"/>
    </location>
</feature>
<gene>
    <name evidence="2" type="ORF">Anas_04884</name>
</gene>
<feature type="compositionally biased region" description="Basic and acidic residues" evidence="1">
    <location>
        <begin position="445"/>
        <end position="455"/>
    </location>
</feature>
<feature type="region of interest" description="Disordered" evidence="1">
    <location>
        <begin position="1"/>
        <end position="458"/>
    </location>
</feature>
<evidence type="ECO:0000256" key="1">
    <source>
        <dbReference type="SAM" id="MobiDB-lite"/>
    </source>
</evidence>
<feature type="compositionally biased region" description="Low complexity" evidence="1">
    <location>
        <begin position="304"/>
        <end position="316"/>
    </location>
</feature>
<feature type="region of interest" description="Disordered" evidence="1">
    <location>
        <begin position="855"/>
        <end position="922"/>
    </location>
</feature>
<name>A0A5N5SP34_9CRUS</name>
<feature type="compositionally biased region" description="Polar residues" evidence="1">
    <location>
        <begin position="163"/>
        <end position="175"/>
    </location>
</feature>
<feature type="compositionally biased region" description="Low complexity" evidence="1">
    <location>
        <begin position="858"/>
        <end position="869"/>
    </location>
</feature>
<feature type="region of interest" description="Disordered" evidence="1">
    <location>
        <begin position="936"/>
        <end position="959"/>
    </location>
</feature>
<feature type="compositionally biased region" description="Polar residues" evidence="1">
    <location>
        <begin position="977"/>
        <end position="998"/>
    </location>
</feature>
<feature type="compositionally biased region" description="Polar residues" evidence="1">
    <location>
        <begin position="514"/>
        <end position="532"/>
    </location>
</feature>
<reference evidence="2 3" key="1">
    <citation type="journal article" date="2019" name="PLoS Biol.">
        <title>Sex chromosomes control vertical transmission of feminizing Wolbachia symbionts in an isopod.</title>
        <authorList>
            <person name="Becking T."/>
            <person name="Chebbi M.A."/>
            <person name="Giraud I."/>
            <person name="Moumen B."/>
            <person name="Laverre T."/>
            <person name="Caubet Y."/>
            <person name="Peccoud J."/>
            <person name="Gilbert C."/>
            <person name="Cordaux R."/>
        </authorList>
    </citation>
    <scope>NUCLEOTIDE SEQUENCE [LARGE SCALE GENOMIC DNA]</scope>
    <source>
        <strain evidence="2">ANa2</strain>
        <tissue evidence="2">Whole body excluding digestive tract and cuticle</tissue>
    </source>
</reference>
<feature type="compositionally biased region" description="Low complexity" evidence="1">
    <location>
        <begin position="138"/>
        <end position="149"/>
    </location>
</feature>
<feature type="compositionally biased region" description="Basic and acidic residues" evidence="1">
    <location>
        <begin position="1085"/>
        <end position="1113"/>
    </location>
</feature>
<dbReference type="Proteomes" id="UP000326759">
    <property type="component" value="Unassembled WGS sequence"/>
</dbReference>
<feature type="compositionally biased region" description="Basic and acidic residues" evidence="1">
    <location>
        <begin position="657"/>
        <end position="667"/>
    </location>
</feature>
<feature type="compositionally biased region" description="Basic and acidic residues" evidence="1">
    <location>
        <begin position="105"/>
        <end position="124"/>
    </location>
</feature>
<feature type="region of interest" description="Disordered" evidence="1">
    <location>
        <begin position="1225"/>
        <end position="1289"/>
    </location>
</feature>
<feature type="compositionally biased region" description="Low complexity" evidence="1">
    <location>
        <begin position="1114"/>
        <end position="1130"/>
    </location>
</feature>
<feature type="compositionally biased region" description="Basic and acidic residues" evidence="1">
    <location>
        <begin position="356"/>
        <end position="369"/>
    </location>
</feature>
<feature type="compositionally biased region" description="Basic and acidic residues" evidence="1">
    <location>
        <begin position="1040"/>
        <end position="1070"/>
    </location>
</feature>
<feature type="compositionally biased region" description="Low complexity" evidence="1">
    <location>
        <begin position="259"/>
        <end position="273"/>
    </location>
</feature>
<feature type="region of interest" description="Disordered" evidence="1">
    <location>
        <begin position="1023"/>
        <end position="1130"/>
    </location>
</feature>
<comment type="caution">
    <text evidence="2">The sequence shown here is derived from an EMBL/GenBank/DDBJ whole genome shotgun (WGS) entry which is preliminary data.</text>
</comment>
<dbReference type="OrthoDB" id="28894at2759"/>
<feature type="compositionally biased region" description="Basic and acidic residues" evidence="1">
    <location>
        <begin position="680"/>
        <end position="691"/>
    </location>
</feature>
<feature type="compositionally biased region" description="Basic and acidic residues" evidence="1">
    <location>
        <begin position="1023"/>
        <end position="1034"/>
    </location>
</feature>